<sequence length="239" mass="24675">MFPDPSSGGTSPGELTTVFAQLHGMLLSQDDADAAVRQLARVAQQMIPGATGAGVSLLDEDGSRTSTASTDPAVEAADALQYELGTGPCLSAWATGQTQWVEDTAVDPRWASWSSAAAEAGIRSVLSAPLIHRGRALGALKIYATTPSAFGDAEQQRLGLLADAAATLLSSAQPVEAPVRLSESLRAALASRETVALATGVLMAREHLAPEAARSVLLERARAQGRHLAQVAVDVLEAA</sequence>
<dbReference type="Proteomes" id="UP001501204">
    <property type="component" value="Unassembled WGS sequence"/>
</dbReference>
<protein>
    <submittedName>
        <fullName evidence="4">GAF and ANTAR domain-containing protein</fullName>
    </submittedName>
</protein>
<dbReference type="Gene3D" id="1.10.10.10">
    <property type="entry name" value="Winged helix-like DNA-binding domain superfamily/Winged helix DNA-binding domain"/>
    <property type="match status" value="1"/>
</dbReference>
<evidence type="ECO:0000256" key="1">
    <source>
        <dbReference type="ARBA" id="ARBA00023015"/>
    </source>
</evidence>
<dbReference type="InterPro" id="IPR029016">
    <property type="entry name" value="GAF-like_dom_sf"/>
</dbReference>
<evidence type="ECO:0000259" key="3">
    <source>
        <dbReference type="PROSITE" id="PS50921"/>
    </source>
</evidence>
<accession>A0ABP4WUT7</accession>
<evidence type="ECO:0000256" key="2">
    <source>
        <dbReference type="ARBA" id="ARBA00023163"/>
    </source>
</evidence>
<reference evidence="5" key="1">
    <citation type="journal article" date="2019" name="Int. J. Syst. Evol. Microbiol.">
        <title>The Global Catalogue of Microorganisms (GCM) 10K type strain sequencing project: providing services to taxonomists for standard genome sequencing and annotation.</title>
        <authorList>
            <consortium name="The Broad Institute Genomics Platform"/>
            <consortium name="The Broad Institute Genome Sequencing Center for Infectious Disease"/>
            <person name="Wu L."/>
            <person name="Ma J."/>
        </authorList>
    </citation>
    <scope>NUCLEOTIDE SEQUENCE [LARGE SCALE GENOMIC DNA]</scope>
    <source>
        <strain evidence="5">JCM 14735</strain>
    </source>
</reference>
<dbReference type="Gene3D" id="3.30.450.40">
    <property type="match status" value="1"/>
</dbReference>
<comment type="caution">
    <text evidence="4">The sequence shown here is derived from an EMBL/GenBank/DDBJ whole genome shotgun (WGS) entry which is preliminary data.</text>
</comment>
<dbReference type="EMBL" id="BAAAOA010000027">
    <property type="protein sequence ID" value="GAA1763498.1"/>
    <property type="molecule type" value="Genomic_DNA"/>
</dbReference>
<dbReference type="InterPro" id="IPR012074">
    <property type="entry name" value="GAF_ANTAR"/>
</dbReference>
<dbReference type="PIRSF" id="PIRSF036625">
    <property type="entry name" value="GAF_ANTAR"/>
    <property type="match status" value="1"/>
</dbReference>
<dbReference type="RefSeq" id="WP_344122615.1">
    <property type="nucleotide sequence ID" value="NZ_BAAAOA010000027.1"/>
</dbReference>
<dbReference type="Pfam" id="PF03861">
    <property type="entry name" value="ANTAR"/>
    <property type="match status" value="1"/>
</dbReference>
<dbReference type="SUPFAM" id="SSF55781">
    <property type="entry name" value="GAF domain-like"/>
    <property type="match status" value="1"/>
</dbReference>
<dbReference type="Pfam" id="PF13185">
    <property type="entry name" value="GAF_2"/>
    <property type="match status" value="1"/>
</dbReference>
<keyword evidence="1" id="KW-0805">Transcription regulation</keyword>
<dbReference type="InterPro" id="IPR036388">
    <property type="entry name" value="WH-like_DNA-bd_sf"/>
</dbReference>
<feature type="domain" description="ANTAR" evidence="3">
    <location>
        <begin position="175"/>
        <end position="236"/>
    </location>
</feature>
<proteinExistence type="predicted"/>
<dbReference type="PROSITE" id="PS50921">
    <property type="entry name" value="ANTAR"/>
    <property type="match status" value="1"/>
</dbReference>
<organism evidence="4 5">
    <name type="scientific">Kocuria aegyptia</name>
    <dbReference type="NCBI Taxonomy" id="330943"/>
    <lineage>
        <taxon>Bacteria</taxon>
        <taxon>Bacillati</taxon>
        <taxon>Actinomycetota</taxon>
        <taxon>Actinomycetes</taxon>
        <taxon>Micrococcales</taxon>
        <taxon>Micrococcaceae</taxon>
        <taxon>Kocuria</taxon>
    </lineage>
</organism>
<dbReference type="SMART" id="SM00065">
    <property type="entry name" value="GAF"/>
    <property type="match status" value="1"/>
</dbReference>
<keyword evidence="2" id="KW-0804">Transcription</keyword>
<evidence type="ECO:0000313" key="5">
    <source>
        <dbReference type="Proteomes" id="UP001501204"/>
    </source>
</evidence>
<evidence type="ECO:0000313" key="4">
    <source>
        <dbReference type="EMBL" id="GAA1763498.1"/>
    </source>
</evidence>
<dbReference type="SMART" id="SM01012">
    <property type="entry name" value="ANTAR"/>
    <property type="match status" value="1"/>
</dbReference>
<name>A0ABP4WUT7_9MICC</name>
<gene>
    <name evidence="4" type="ORF">GCM10009767_22890</name>
</gene>
<dbReference type="InterPro" id="IPR003018">
    <property type="entry name" value="GAF"/>
</dbReference>
<dbReference type="InterPro" id="IPR005561">
    <property type="entry name" value="ANTAR"/>
</dbReference>
<keyword evidence="5" id="KW-1185">Reference proteome</keyword>